<organism evidence="1 2">
    <name type="scientific">Halobacillus trueperi</name>
    <dbReference type="NCBI Taxonomy" id="156205"/>
    <lineage>
        <taxon>Bacteria</taxon>
        <taxon>Bacillati</taxon>
        <taxon>Bacillota</taxon>
        <taxon>Bacilli</taxon>
        <taxon>Bacillales</taxon>
        <taxon>Bacillaceae</taxon>
        <taxon>Halobacillus</taxon>
    </lineage>
</organism>
<dbReference type="AlphaFoldDB" id="A0A3D8VB42"/>
<dbReference type="InterPro" id="IPR009057">
    <property type="entry name" value="Homeodomain-like_sf"/>
</dbReference>
<dbReference type="Gene3D" id="1.10.357.10">
    <property type="entry name" value="Tetracycline Repressor, domain 2"/>
    <property type="match status" value="1"/>
</dbReference>
<dbReference type="Proteomes" id="UP000257032">
    <property type="component" value="Unassembled WGS sequence"/>
</dbReference>
<comment type="caution">
    <text evidence="1">The sequence shown here is derived from an EMBL/GenBank/DDBJ whole genome shotgun (WGS) entry which is preliminary data.</text>
</comment>
<gene>
    <name evidence="1" type="ORF">DXT76_20660</name>
</gene>
<feature type="non-terminal residue" evidence="1">
    <location>
        <position position="1"/>
    </location>
</feature>
<evidence type="ECO:0000313" key="2">
    <source>
        <dbReference type="Proteomes" id="UP000257032"/>
    </source>
</evidence>
<protein>
    <submittedName>
        <fullName evidence="1">TetR/AcrR family transcriptional regulator</fullName>
    </submittedName>
</protein>
<name>A0A3D8VB42_9BACI</name>
<proteinExistence type="predicted"/>
<dbReference type="SUPFAM" id="SSF46689">
    <property type="entry name" value="Homeodomain-like"/>
    <property type="match status" value="1"/>
</dbReference>
<dbReference type="EMBL" id="QTLC01000087">
    <property type="protein sequence ID" value="RDY66636.1"/>
    <property type="molecule type" value="Genomic_DNA"/>
</dbReference>
<feature type="non-terminal residue" evidence="1">
    <location>
        <position position="54"/>
    </location>
</feature>
<sequence length="54" mass="6574">FYHYFSSKRDLGVHVVDFYVNMWREELIRGIFDSGDTSETKIENMLNWAIQYHD</sequence>
<reference evidence="1 2" key="1">
    <citation type="submission" date="2018-08" db="EMBL/GenBank/DDBJ databases">
        <title>Genome sequence of strict halophilic Halobacillus trueperi SS1 isolated from Lunsu, a salty water body of North West Himalayas.</title>
        <authorList>
            <person name="Gupta S."/>
            <person name="Sharma P."/>
            <person name="Dev K."/>
            <person name="Baumler D."/>
            <person name="Sourirajan A."/>
        </authorList>
    </citation>
    <scope>NUCLEOTIDE SEQUENCE [LARGE SCALE GENOMIC DNA]</scope>
    <source>
        <strain evidence="1 2">SS1</strain>
    </source>
</reference>
<accession>A0A3D8VB42</accession>
<evidence type="ECO:0000313" key="1">
    <source>
        <dbReference type="EMBL" id="RDY66636.1"/>
    </source>
</evidence>